<feature type="domain" description="ABC transporter" evidence="10">
    <location>
        <begin position="379"/>
        <end position="620"/>
    </location>
</feature>
<dbReference type="SUPFAM" id="SSF52540">
    <property type="entry name" value="P-loop containing nucleoside triphosphate hydrolases"/>
    <property type="match status" value="1"/>
</dbReference>
<dbReference type="InterPro" id="IPR003593">
    <property type="entry name" value="AAA+_ATPase"/>
</dbReference>
<evidence type="ECO:0000256" key="2">
    <source>
        <dbReference type="ARBA" id="ARBA00022448"/>
    </source>
</evidence>
<evidence type="ECO:0000256" key="4">
    <source>
        <dbReference type="ARBA" id="ARBA00022692"/>
    </source>
</evidence>
<dbReference type="InterPro" id="IPR027417">
    <property type="entry name" value="P-loop_NTPase"/>
</dbReference>
<dbReference type="GO" id="GO:0005886">
    <property type="term" value="C:plasma membrane"/>
    <property type="evidence" value="ECO:0007669"/>
    <property type="project" value="UniProtKB-SubCell"/>
</dbReference>
<feature type="transmembrane region" description="Helical" evidence="9">
    <location>
        <begin position="31"/>
        <end position="49"/>
    </location>
</feature>
<evidence type="ECO:0000259" key="11">
    <source>
        <dbReference type="PROSITE" id="PS50929"/>
    </source>
</evidence>
<dbReference type="GO" id="GO:0034040">
    <property type="term" value="F:ATPase-coupled lipid transmembrane transporter activity"/>
    <property type="evidence" value="ECO:0007669"/>
    <property type="project" value="TreeGrafter"/>
</dbReference>
<dbReference type="FunFam" id="3.40.50.300:FF:000221">
    <property type="entry name" value="Multidrug ABC transporter ATP-binding protein"/>
    <property type="match status" value="1"/>
</dbReference>
<dbReference type="InterPro" id="IPR036640">
    <property type="entry name" value="ABC1_TM_sf"/>
</dbReference>
<dbReference type="PANTHER" id="PTHR24221:SF646">
    <property type="entry name" value="HAEMOLYSIN SECRETION ATP-BINDING PROTEIN"/>
    <property type="match status" value="1"/>
</dbReference>
<evidence type="ECO:0000256" key="3">
    <source>
        <dbReference type="ARBA" id="ARBA00022475"/>
    </source>
</evidence>
<keyword evidence="2" id="KW-0813">Transport</keyword>
<evidence type="ECO:0000313" key="12">
    <source>
        <dbReference type="EMBL" id="OGD79816.1"/>
    </source>
</evidence>
<keyword evidence="6" id="KW-0067">ATP-binding</keyword>
<gene>
    <name evidence="12" type="ORF">A2368_01255</name>
</gene>
<evidence type="ECO:0000256" key="1">
    <source>
        <dbReference type="ARBA" id="ARBA00004651"/>
    </source>
</evidence>
<dbReference type="AlphaFoldDB" id="A0A1F5FJM0"/>
<dbReference type="PANTHER" id="PTHR24221">
    <property type="entry name" value="ATP-BINDING CASSETTE SUB-FAMILY B"/>
    <property type="match status" value="1"/>
</dbReference>
<keyword evidence="3" id="KW-1003">Cell membrane</keyword>
<dbReference type="InterPro" id="IPR039421">
    <property type="entry name" value="Type_1_exporter"/>
</dbReference>
<evidence type="ECO:0000256" key="9">
    <source>
        <dbReference type="SAM" id="Phobius"/>
    </source>
</evidence>
<sequence length="626" mass="71609">MSPLYLPYFPYFPHFPYTIFMPLRQHLSQTFTGFKDFFAITVWVFRFYARIHRVQFITLILVSIALEFAPLLSSWLLAYIIDQATLLKAQPQLIPTTLTTIAIMTLTYRLITMLLRNIYGYITQKFGTSTDPLLRQQIGDKLRSVGVQVLEGPDTVNLITRAESASGRIMHYFEQILNLTATIITFFGTLLVISHFMPIIIPLMFLTAIPTFFLDTHFLKKLWRYDIDSTESRRLAYTSLYALSNPRTVQEISLTGGHKLFTSKVSRFFGDYLRFNHHTRKVWYFGGLIISLPRILLETAAGLWIIYRHILGFITLGQITFYISLINQSISTLTSINTRFTNLNEMTARIKELKQIFDLTPAFPDGTTNLSVLKTGPGIKFSSVSFRYPNTTKNVLTDIDIDIKPGEKIAIVGHNGAGKTTLVKLICRYYQTTAGEILINDNRLNDLKIDSWYQNIGVLFQDYNLFEHLTPSESIRIGRYRHNFDPKEISTAAKMAEAHDFISTLPDGYQTILSERYKGGVRPSTGQAQKIVIARFFYRNAPLAIFDEPTASIDALAEKKIFDRIYQFFTGKTVILISHRFSTVRNADRIIVLDQGRIAEQGSHAQLMKQKGLYAHSFQLQAAGYK</sequence>
<dbReference type="SMART" id="SM00382">
    <property type="entry name" value="AAA"/>
    <property type="match status" value="1"/>
</dbReference>
<feature type="domain" description="ABC transmembrane type-1" evidence="11">
    <location>
        <begin position="57"/>
        <end position="345"/>
    </location>
</feature>
<dbReference type="InterPro" id="IPR003439">
    <property type="entry name" value="ABC_transporter-like_ATP-bd"/>
</dbReference>
<keyword evidence="7 9" id="KW-1133">Transmembrane helix</keyword>
<feature type="transmembrane region" description="Helical" evidence="9">
    <location>
        <begin position="56"/>
        <end position="81"/>
    </location>
</feature>
<keyword evidence="4 9" id="KW-0812">Transmembrane</keyword>
<evidence type="ECO:0000256" key="8">
    <source>
        <dbReference type="ARBA" id="ARBA00023136"/>
    </source>
</evidence>
<evidence type="ECO:0000256" key="6">
    <source>
        <dbReference type="ARBA" id="ARBA00022840"/>
    </source>
</evidence>
<reference evidence="12 13" key="1">
    <citation type="journal article" date="2016" name="Nat. Commun.">
        <title>Thousands of microbial genomes shed light on interconnected biogeochemical processes in an aquifer system.</title>
        <authorList>
            <person name="Anantharaman K."/>
            <person name="Brown C.T."/>
            <person name="Hug L.A."/>
            <person name="Sharon I."/>
            <person name="Castelle C.J."/>
            <person name="Probst A.J."/>
            <person name="Thomas B.C."/>
            <person name="Singh A."/>
            <person name="Wilkins M.J."/>
            <person name="Karaoz U."/>
            <person name="Brodie E.L."/>
            <person name="Williams K.H."/>
            <person name="Hubbard S.S."/>
            <person name="Banfield J.F."/>
        </authorList>
    </citation>
    <scope>NUCLEOTIDE SEQUENCE [LARGE SCALE GENOMIC DNA]</scope>
</reference>
<dbReference type="Proteomes" id="UP000176682">
    <property type="component" value="Unassembled WGS sequence"/>
</dbReference>
<proteinExistence type="predicted"/>
<dbReference type="Pfam" id="PF00005">
    <property type="entry name" value="ABC_tran"/>
    <property type="match status" value="1"/>
</dbReference>
<feature type="transmembrane region" description="Helical" evidence="9">
    <location>
        <begin position="93"/>
        <end position="111"/>
    </location>
</feature>
<name>A0A1F5FJM0_9BACT</name>
<organism evidence="12 13">
    <name type="scientific">Candidatus Collierbacteria bacterium RIFOXYB1_FULL_49_13</name>
    <dbReference type="NCBI Taxonomy" id="1817728"/>
    <lineage>
        <taxon>Bacteria</taxon>
        <taxon>Candidatus Collieribacteriota</taxon>
    </lineage>
</organism>
<keyword evidence="8 9" id="KW-0472">Membrane</keyword>
<dbReference type="PROSITE" id="PS50929">
    <property type="entry name" value="ABC_TM1F"/>
    <property type="match status" value="1"/>
</dbReference>
<dbReference type="GO" id="GO:0016887">
    <property type="term" value="F:ATP hydrolysis activity"/>
    <property type="evidence" value="ECO:0007669"/>
    <property type="project" value="InterPro"/>
</dbReference>
<comment type="subcellular location">
    <subcellularLocation>
        <location evidence="1">Cell membrane</location>
        <topology evidence="1">Multi-pass membrane protein</topology>
    </subcellularLocation>
</comment>
<feature type="transmembrane region" description="Helical" evidence="9">
    <location>
        <begin position="282"/>
        <end position="307"/>
    </location>
</feature>
<evidence type="ECO:0008006" key="14">
    <source>
        <dbReference type="Google" id="ProtNLM"/>
    </source>
</evidence>
<dbReference type="Gene3D" id="3.40.50.300">
    <property type="entry name" value="P-loop containing nucleotide triphosphate hydrolases"/>
    <property type="match status" value="1"/>
</dbReference>
<dbReference type="EMBL" id="MFAM01000008">
    <property type="protein sequence ID" value="OGD79816.1"/>
    <property type="molecule type" value="Genomic_DNA"/>
</dbReference>
<evidence type="ECO:0000256" key="5">
    <source>
        <dbReference type="ARBA" id="ARBA00022741"/>
    </source>
</evidence>
<dbReference type="GO" id="GO:0005524">
    <property type="term" value="F:ATP binding"/>
    <property type="evidence" value="ECO:0007669"/>
    <property type="project" value="UniProtKB-KW"/>
</dbReference>
<accession>A0A1F5FJM0</accession>
<comment type="caution">
    <text evidence="12">The sequence shown here is derived from an EMBL/GenBank/DDBJ whole genome shotgun (WGS) entry which is preliminary data.</text>
</comment>
<evidence type="ECO:0000313" key="13">
    <source>
        <dbReference type="Proteomes" id="UP000176682"/>
    </source>
</evidence>
<protein>
    <recommendedName>
        <fullName evidence="14">ABC transporter domain-containing protein</fullName>
    </recommendedName>
</protein>
<feature type="transmembrane region" description="Helical" evidence="9">
    <location>
        <begin position="199"/>
        <end position="219"/>
    </location>
</feature>
<feature type="transmembrane region" description="Helical" evidence="9">
    <location>
        <begin position="176"/>
        <end position="193"/>
    </location>
</feature>
<dbReference type="InterPro" id="IPR011527">
    <property type="entry name" value="ABC1_TM_dom"/>
</dbReference>
<dbReference type="GO" id="GO:0140359">
    <property type="term" value="F:ABC-type transporter activity"/>
    <property type="evidence" value="ECO:0007669"/>
    <property type="project" value="InterPro"/>
</dbReference>
<keyword evidence="5" id="KW-0547">Nucleotide-binding</keyword>
<evidence type="ECO:0000256" key="7">
    <source>
        <dbReference type="ARBA" id="ARBA00022989"/>
    </source>
</evidence>
<evidence type="ECO:0000259" key="10">
    <source>
        <dbReference type="PROSITE" id="PS50893"/>
    </source>
</evidence>
<dbReference type="Gene3D" id="1.20.1560.10">
    <property type="entry name" value="ABC transporter type 1, transmembrane domain"/>
    <property type="match status" value="1"/>
</dbReference>
<dbReference type="PROSITE" id="PS50893">
    <property type="entry name" value="ABC_TRANSPORTER_2"/>
    <property type="match status" value="1"/>
</dbReference>
<dbReference type="SUPFAM" id="SSF90123">
    <property type="entry name" value="ABC transporter transmembrane region"/>
    <property type="match status" value="1"/>
</dbReference>